<protein>
    <recommendedName>
        <fullName evidence="3">Carrier domain-containing protein</fullName>
    </recommendedName>
</protein>
<dbReference type="Gene3D" id="2.30.38.10">
    <property type="entry name" value="Luciferase, Domain 3"/>
    <property type="match status" value="1"/>
</dbReference>
<dbReference type="PANTHER" id="PTHR45527">
    <property type="entry name" value="NONRIBOSOMAL PEPTIDE SYNTHETASE"/>
    <property type="match status" value="1"/>
</dbReference>
<evidence type="ECO:0000259" key="3">
    <source>
        <dbReference type="PROSITE" id="PS50075"/>
    </source>
</evidence>
<dbReference type="Pfam" id="PF00668">
    <property type="entry name" value="Condensation"/>
    <property type="match status" value="1"/>
</dbReference>
<dbReference type="Pfam" id="PF00550">
    <property type="entry name" value="PP-binding"/>
    <property type="match status" value="1"/>
</dbReference>
<dbReference type="InterPro" id="IPR010071">
    <property type="entry name" value="AA_adenyl_dom"/>
</dbReference>
<evidence type="ECO:0000313" key="5">
    <source>
        <dbReference type="Proteomes" id="UP000663873"/>
    </source>
</evidence>
<dbReference type="NCBIfam" id="TIGR01733">
    <property type="entry name" value="AA-adenyl-dom"/>
    <property type="match status" value="1"/>
</dbReference>
<dbReference type="Pfam" id="PF00501">
    <property type="entry name" value="AMP-binding"/>
    <property type="match status" value="1"/>
</dbReference>
<keyword evidence="1" id="KW-0596">Phosphopantetheine</keyword>
<evidence type="ECO:0000256" key="1">
    <source>
        <dbReference type="ARBA" id="ARBA00022450"/>
    </source>
</evidence>
<dbReference type="GO" id="GO:0044550">
    <property type="term" value="P:secondary metabolite biosynthetic process"/>
    <property type="evidence" value="ECO:0007669"/>
    <property type="project" value="TreeGrafter"/>
</dbReference>
<dbReference type="GO" id="GO:0003824">
    <property type="term" value="F:catalytic activity"/>
    <property type="evidence" value="ECO:0007669"/>
    <property type="project" value="InterPro"/>
</dbReference>
<dbReference type="PROSITE" id="PS50075">
    <property type="entry name" value="CARRIER"/>
    <property type="match status" value="1"/>
</dbReference>
<dbReference type="InterPro" id="IPR045851">
    <property type="entry name" value="AMP-bd_C_sf"/>
</dbReference>
<dbReference type="Proteomes" id="UP000663873">
    <property type="component" value="Unassembled WGS sequence"/>
</dbReference>
<dbReference type="PROSITE" id="PS00012">
    <property type="entry name" value="PHOSPHOPANTETHEINE"/>
    <property type="match status" value="1"/>
</dbReference>
<dbReference type="Gene3D" id="1.10.1200.10">
    <property type="entry name" value="ACP-like"/>
    <property type="match status" value="1"/>
</dbReference>
<dbReference type="Gene3D" id="3.40.50.980">
    <property type="match status" value="2"/>
</dbReference>
<dbReference type="Gene3D" id="3.30.300.30">
    <property type="match status" value="1"/>
</dbReference>
<feature type="non-terminal residue" evidence="4">
    <location>
        <position position="1"/>
    </location>
</feature>
<dbReference type="PANTHER" id="PTHR45527:SF1">
    <property type="entry name" value="FATTY ACID SYNTHASE"/>
    <property type="match status" value="1"/>
</dbReference>
<dbReference type="InterPro" id="IPR036736">
    <property type="entry name" value="ACP-like_sf"/>
</dbReference>
<evidence type="ECO:0000256" key="2">
    <source>
        <dbReference type="ARBA" id="ARBA00022553"/>
    </source>
</evidence>
<dbReference type="SUPFAM" id="SSF56801">
    <property type="entry name" value="Acetyl-CoA synthetase-like"/>
    <property type="match status" value="1"/>
</dbReference>
<accession>A0A821CSC9</accession>
<dbReference type="FunFam" id="3.40.50.980:FF:000001">
    <property type="entry name" value="Non-ribosomal peptide synthetase"/>
    <property type="match status" value="1"/>
</dbReference>
<dbReference type="InterPro" id="IPR009081">
    <property type="entry name" value="PP-bd_ACP"/>
</dbReference>
<sequence length="853" mass="97128">TLKAACRECGLTWNSILQFVWHKVLSVYGNSSQTVIGTTVSGRTLPVNGIETSVGLFINTLPLIVNQCVDELIIDAIKDIQDKMNQMISRSNVDFSQLSKGKMKHSLFDCLFVYENYPTLEGKVERKEKLLKFETKYSLEKLDYPLVVVAYETVANDCVTFVVNYAGELFEDDTIDDLLDVTHELLAQIGKDDVTTIAQMNVLPRKQLNQMNGWNNTSRDFIELNKHTTLHKLFEEEAEKSSDKIAVVYEDVQLTYRELNEKANQLAHYLRSICDIQPDDLIALFLDKSELMIVSILAVWKSGAAYVPIDPSYPEERFEFILQETKAKIVITNMKYMTRFHRYEITKIEVDCPVINQLIDKTSMTLNPEPNATKVNLAYVIYTSGTTGQPKGVMVEHGSVLSFRNDVKFLFFGSNDSDALPEAILFLANYCFDVSIEQIALSILSSNTLIVPENTSTMNEKFYSCLNEKQLTYLSITPSHLQHIDLNQLKYLRTLSVAGEKLTERVFERIRREYYGKVINAYGVTETTVYNMVYVYENDTKHRNSIGSALSNTKRFVLNNNMQMLPVNAIGELYLTGNCVSRGYLNRPELTAERFLPNPFQTDEENKECKNARIYKTGDLVRWLPNGELEYLGRNDFQVKIRGLRIELGEIEAVLSSYQGINRSVVLAKDHKKNNTDTSSTKYLVGYYVSDDDIDESHIKQYIQTKLPEYMIPNRLIRIEKIPVTINGKLDAKALPDIDFSADEANYCAPRNKLEANLCKIWSDVLGIQTVGITDDFFRLGGDSTGSLRIVSRVRQEHDLNISVKDIFMFKTIENLYHHKLKDQLIHSNGDVESLNGIELTSSTGEIGLLCIQ</sequence>
<dbReference type="AlphaFoldDB" id="A0A821CSC9"/>
<dbReference type="GO" id="GO:0043041">
    <property type="term" value="P:amino acid activation for nonribosomal peptide biosynthetic process"/>
    <property type="evidence" value="ECO:0007669"/>
    <property type="project" value="TreeGrafter"/>
</dbReference>
<proteinExistence type="predicted"/>
<dbReference type="InterPro" id="IPR001242">
    <property type="entry name" value="Condensation_dom"/>
</dbReference>
<gene>
    <name evidence="4" type="ORF">UJA718_LOCUS31549</name>
</gene>
<dbReference type="FunFam" id="1.10.1200.10:FF:000005">
    <property type="entry name" value="Nonribosomal peptide synthetase 1"/>
    <property type="match status" value="1"/>
</dbReference>
<reference evidence="4" key="1">
    <citation type="submission" date="2021-02" db="EMBL/GenBank/DDBJ databases">
        <authorList>
            <person name="Nowell W R."/>
        </authorList>
    </citation>
    <scope>NUCLEOTIDE SEQUENCE</scope>
</reference>
<organism evidence="4 5">
    <name type="scientific">Rotaria socialis</name>
    <dbReference type="NCBI Taxonomy" id="392032"/>
    <lineage>
        <taxon>Eukaryota</taxon>
        <taxon>Metazoa</taxon>
        <taxon>Spiralia</taxon>
        <taxon>Gnathifera</taxon>
        <taxon>Rotifera</taxon>
        <taxon>Eurotatoria</taxon>
        <taxon>Bdelloidea</taxon>
        <taxon>Philodinida</taxon>
        <taxon>Philodinidae</taxon>
        <taxon>Rotaria</taxon>
    </lineage>
</organism>
<dbReference type="InterPro" id="IPR000873">
    <property type="entry name" value="AMP-dep_synth/lig_dom"/>
</dbReference>
<dbReference type="InterPro" id="IPR025110">
    <property type="entry name" value="AMP-bd_C"/>
</dbReference>
<dbReference type="Gene3D" id="3.30.559.30">
    <property type="entry name" value="Nonribosomal peptide synthetase, condensation domain"/>
    <property type="match status" value="1"/>
</dbReference>
<dbReference type="PROSITE" id="PS00455">
    <property type="entry name" value="AMP_BINDING"/>
    <property type="match status" value="1"/>
</dbReference>
<name>A0A821CSC9_9BILA</name>
<dbReference type="SUPFAM" id="SSF47336">
    <property type="entry name" value="ACP-like"/>
    <property type="match status" value="1"/>
</dbReference>
<dbReference type="InterPro" id="IPR006162">
    <property type="entry name" value="Ppantetheine_attach_site"/>
</dbReference>
<comment type="caution">
    <text evidence="4">The sequence shown here is derived from an EMBL/GenBank/DDBJ whole genome shotgun (WGS) entry which is preliminary data.</text>
</comment>
<dbReference type="EMBL" id="CAJOBP010025796">
    <property type="protein sequence ID" value="CAF4611272.1"/>
    <property type="molecule type" value="Genomic_DNA"/>
</dbReference>
<dbReference type="GO" id="GO:0005737">
    <property type="term" value="C:cytoplasm"/>
    <property type="evidence" value="ECO:0007669"/>
    <property type="project" value="TreeGrafter"/>
</dbReference>
<keyword evidence="5" id="KW-1185">Reference proteome</keyword>
<keyword evidence="2" id="KW-0597">Phosphoprotein</keyword>
<dbReference type="Pfam" id="PF13193">
    <property type="entry name" value="AMP-binding_C"/>
    <property type="match status" value="1"/>
</dbReference>
<dbReference type="InterPro" id="IPR020845">
    <property type="entry name" value="AMP-binding_CS"/>
</dbReference>
<evidence type="ECO:0000313" key="4">
    <source>
        <dbReference type="EMBL" id="CAF4611272.1"/>
    </source>
</evidence>
<feature type="non-terminal residue" evidence="4">
    <location>
        <position position="853"/>
    </location>
</feature>
<dbReference type="SUPFAM" id="SSF52777">
    <property type="entry name" value="CoA-dependent acyltransferases"/>
    <property type="match status" value="1"/>
</dbReference>
<feature type="domain" description="Carrier" evidence="3">
    <location>
        <begin position="749"/>
        <end position="824"/>
    </location>
</feature>
<dbReference type="GO" id="GO:0031177">
    <property type="term" value="F:phosphopantetheine binding"/>
    <property type="evidence" value="ECO:0007669"/>
    <property type="project" value="TreeGrafter"/>
</dbReference>